<evidence type="ECO:0000256" key="6">
    <source>
        <dbReference type="ARBA" id="ARBA00023125"/>
    </source>
</evidence>
<comment type="catalytic activity">
    <reaction evidence="1 8">
        <text>ATP-independent breakage of single-stranded DNA, followed by passage and rejoining.</text>
        <dbReference type="EC" id="5.6.2.1"/>
    </reaction>
</comment>
<comment type="subunit">
    <text evidence="8">Monomer.</text>
</comment>
<evidence type="ECO:0000313" key="12">
    <source>
        <dbReference type="EMBL" id="PIR03856.1"/>
    </source>
</evidence>
<keyword evidence="6 8" id="KW-0238">DNA-binding</keyword>
<sequence>MGKTLVIVESPTKAKTISKFLGSSYFVESSFGHIRDLPKSKMGIDIEGGTFEPTYTIPRDKSKQVKKLKDLAAKCDDIIFATDEDREGEAISWHLAHVLDVKPENSKRIVFHEITKSAIEEALKHPRNIDKKLVDAQQARRVLDRLVGYELSPFLWKKVARGLSAGRVQSVAVALIVEREKEIRAFNPEEYWSLGAKFQKQQSEHIIESKLYSIDGKKVAKLDLKNKEQVDSILADLNGVSYSIEKIEKKQTKRNPPPPFQTSTLQQTANNKFGYSSKQTMRIAQQLYEGISIGAEGSVGLITYMRTDSLNLSEKFLQEAKTFVGSKYGEKYSLEKPRFYKTKSKSAQEAHEAIRPTDPAKTPESLKDYLDPSQLKVYSLIWKRALATQMAQAVLDKTNVDIKENKEKYLFRANGQTIQFDGWLKLYPEATKQEMLPELSEKEALNLIDLQSEQHFTQPPARYSDATLVKALEEHGIGRPSTYAPTIGTIEARSYVERDENKRLKPLDVAFIVTELLQTHFKLIVDLGFTAQMEENLDEIAEGKKDWQPIISTFYHPFHENLEEKLENISRDDISKTRELGIDPKTQKPVSARIGRFGPYVQLGAKEDEEKPRFASIPKGKELSTITLEEALHLLSLPRTLGQTNEGKDIIANVGRFGPYIQVEKNYYSLKKYEKDPFTITFEEAEEIIKLSEEEQKNKIIKTFDGTDIQILRGPYGPYITNGEKNARIPKDQKENPEKITQAECEALLEKAKPKRKRKAPAKKKKNSG</sequence>
<dbReference type="GO" id="GO:0003917">
    <property type="term" value="F:DNA topoisomerase type I (single strand cut, ATP-independent) activity"/>
    <property type="evidence" value="ECO:0007669"/>
    <property type="project" value="UniProtKB-UniRule"/>
</dbReference>
<dbReference type="InterPro" id="IPR013825">
    <property type="entry name" value="Topo_IA_cen_sub2"/>
</dbReference>
<feature type="site" description="Interaction with DNA" evidence="8">
    <location>
        <position position="306"/>
    </location>
</feature>
<feature type="site" description="Interaction with DNA" evidence="8">
    <location>
        <position position="33"/>
    </location>
</feature>
<dbReference type="InterPro" id="IPR003602">
    <property type="entry name" value="Topo_IA_DNA-bd_dom"/>
</dbReference>
<feature type="domain" description="Topo IA-type catalytic" evidence="11">
    <location>
        <begin position="130"/>
        <end position="562"/>
    </location>
</feature>
<dbReference type="PROSITE" id="PS00396">
    <property type="entry name" value="TOPO_IA_1"/>
    <property type="match status" value="1"/>
</dbReference>
<feature type="region of interest" description="Disordered" evidence="9">
    <location>
        <begin position="750"/>
        <end position="769"/>
    </location>
</feature>
<feature type="domain" description="Toprim" evidence="10">
    <location>
        <begin position="3"/>
        <end position="114"/>
    </location>
</feature>
<evidence type="ECO:0000256" key="3">
    <source>
        <dbReference type="ARBA" id="ARBA00022723"/>
    </source>
</evidence>
<dbReference type="AlphaFoldDB" id="A0A2H0N6Y7"/>
<organism evidence="12 13">
    <name type="scientific">Candidatus Magasanikbacteria bacterium CG11_big_fil_rev_8_21_14_0_20_39_34</name>
    <dbReference type="NCBI Taxonomy" id="1974653"/>
    <lineage>
        <taxon>Bacteria</taxon>
        <taxon>Candidatus Magasanikiibacteriota</taxon>
    </lineage>
</organism>
<dbReference type="InterPro" id="IPR025589">
    <property type="entry name" value="Toprim_C_rpt"/>
</dbReference>
<dbReference type="Pfam" id="PF13368">
    <property type="entry name" value="Toprim_C_rpt"/>
    <property type="match status" value="3"/>
</dbReference>
<feature type="site" description="Interaction with DNA" evidence="8">
    <location>
        <position position="156"/>
    </location>
</feature>
<dbReference type="HAMAP" id="MF_00952">
    <property type="entry name" value="Topoisom_1_prok"/>
    <property type="match status" value="1"/>
</dbReference>
<dbReference type="CDD" id="cd00186">
    <property type="entry name" value="TOP1Ac"/>
    <property type="match status" value="1"/>
</dbReference>
<dbReference type="InterPro" id="IPR000380">
    <property type="entry name" value="Topo_IA"/>
</dbReference>
<dbReference type="EC" id="5.6.2.1" evidence="8"/>
<dbReference type="InterPro" id="IPR013497">
    <property type="entry name" value="Topo_IA_cen"/>
</dbReference>
<dbReference type="PANTHER" id="PTHR42785">
    <property type="entry name" value="DNA TOPOISOMERASE, TYPE IA, CORE"/>
    <property type="match status" value="1"/>
</dbReference>
<evidence type="ECO:0000256" key="7">
    <source>
        <dbReference type="ARBA" id="ARBA00023235"/>
    </source>
</evidence>
<evidence type="ECO:0000256" key="1">
    <source>
        <dbReference type="ARBA" id="ARBA00000213"/>
    </source>
</evidence>
<feature type="region of interest" description="Disordered" evidence="9">
    <location>
        <begin position="343"/>
        <end position="366"/>
    </location>
</feature>
<dbReference type="PROSITE" id="PS50880">
    <property type="entry name" value="TOPRIM"/>
    <property type="match status" value="1"/>
</dbReference>
<accession>A0A2H0N6Y7</accession>
<comment type="similarity">
    <text evidence="2 8">Belongs to the type IA topoisomerase family.</text>
</comment>
<gene>
    <name evidence="8" type="primary">topA</name>
    <name evidence="12" type="ORF">COV59_04280</name>
</gene>
<reference evidence="12 13" key="1">
    <citation type="submission" date="2017-09" db="EMBL/GenBank/DDBJ databases">
        <title>Depth-based differentiation of microbial function through sediment-hosted aquifers and enrichment of novel symbionts in the deep terrestrial subsurface.</title>
        <authorList>
            <person name="Probst A.J."/>
            <person name="Ladd B."/>
            <person name="Jarett J.K."/>
            <person name="Geller-Mcgrath D.E."/>
            <person name="Sieber C.M."/>
            <person name="Emerson J.B."/>
            <person name="Anantharaman K."/>
            <person name="Thomas B.C."/>
            <person name="Malmstrom R."/>
            <person name="Stieglmeier M."/>
            <person name="Klingl A."/>
            <person name="Woyke T."/>
            <person name="Ryan C.M."/>
            <person name="Banfield J.F."/>
        </authorList>
    </citation>
    <scope>NUCLEOTIDE SEQUENCE [LARGE SCALE GENOMIC DNA]</scope>
    <source>
        <strain evidence="12">CG11_big_fil_rev_8_21_14_0_20_39_34</strain>
    </source>
</reference>
<keyword evidence="5 8" id="KW-0799">Topoisomerase</keyword>
<dbReference type="Gene3D" id="2.70.20.10">
    <property type="entry name" value="Topoisomerase I, domain 3"/>
    <property type="match status" value="1"/>
</dbReference>
<comment type="caution">
    <text evidence="12">The sequence shown here is derived from an EMBL/GenBank/DDBJ whole genome shotgun (WGS) entry which is preliminary data.</text>
</comment>
<evidence type="ECO:0000256" key="8">
    <source>
        <dbReference type="HAMAP-Rule" id="MF_00952"/>
    </source>
</evidence>
<feature type="site" description="Interaction with DNA" evidence="8">
    <location>
        <position position="493"/>
    </location>
</feature>
<proteinExistence type="inferred from homology"/>
<keyword evidence="3" id="KW-0479">Metal-binding</keyword>
<evidence type="ECO:0000259" key="10">
    <source>
        <dbReference type="PROSITE" id="PS50880"/>
    </source>
</evidence>
<evidence type="ECO:0000313" key="13">
    <source>
        <dbReference type="Proteomes" id="UP000229600"/>
    </source>
</evidence>
<comment type="function">
    <text evidence="8">Releases the supercoiling and torsional tension of DNA, which is introduced during the DNA replication and transcription, by transiently cleaving and rejoining one strand of the DNA duplex. Introduces a single-strand break via transesterification at a target site in duplex DNA. The scissile phosphodiester is attacked by the catalytic tyrosine of the enzyme, resulting in the formation of a DNA-(5'-phosphotyrosyl)-enzyme intermediate and the expulsion of a 3'-OH DNA strand. The free DNA strand then undergoes passage around the unbroken strand, thus removing DNA supercoils. Finally, in the religation step, the DNA 3'-OH attacks the covalent intermediate to expel the active-site tyrosine and restore the DNA phosphodiester backbone.</text>
</comment>
<feature type="site" description="Interaction with DNA" evidence="8">
    <location>
        <position position="140"/>
    </location>
</feature>
<dbReference type="InterPro" id="IPR005733">
    <property type="entry name" value="TopoI_bac-type"/>
</dbReference>
<dbReference type="Proteomes" id="UP000229600">
    <property type="component" value="Unassembled WGS sequence"/>
</dbReference>
<feature type="region of interest" description="Interaction with DNA" evidence="8">
    <location>
        <begin position="164"/>
        <end position="169"/>
    </location>
</feature>
<dbReference type="PRINTS" id="PR00417">
    <property type="entry name" value="PRTPISMRASEI"/>
</dbReference>
<evidence type="ECO:0000259" key="11">
    <source>
        <dbReference type="PROSITE" id="PS52039"/>
    </source>
</evidence>
<dbReference type="PANTHER" id="PTHR42785:SF1">
    <property type="entry name" value="DNA TOPOISOMERASE"/>
    <property type="match status" value="1"/>
</dbReference>
<dbReference type="InterPro" id="IPR034149">
    <property type="entry name" value="TOPRIM_TopoI"/>
</dbReference>
<dbReference type="InterPro" id="IPR006171">
    <property type="entry name" value="TOPRIM_dom"/>
</dbReference>
<dbReference type="InterPro" id="IPR003601">
    <property type="entry name" value="Topo_IA_2"/>
</dbReference>
<dbReference type="CDD" id="cd03363">
    <property type="entry name" value="TOPRIM_TopoIA_TopoI"/>
    <property type="match status" value="1"/>
</dbReference>
<feature type="compositionally biased region" description="Basic and acidic residues" evidence="9">
    <location>
        <begin position="346"/>
        <end position="355"/>
    </location>
</feature>
<evidence type="ECO:0000256" key="5">
    <source>
        <dbReference type="ARBA" id="ARBA00023029"/>
    </source>
</evidence>
<dbReference type="GO" id="GO:0006265">
    <property type="term" value="P:DNA topological change"/>
    <property type="evidence" value="ECO:0007669"/>
    <property type="project" value="UniProtKB-UniRule"/>
</dbReference>
<dbReference type="Gene3D" id="3.40.50.140">
    <property type="match status" value="1"/>
</dbReference>
<dbReference type="SMART" id="SM00493">
    <property type="entry name" value="TOPRIM"/>
    <property type="match status" value="1"/>
</dbReference>
<feature type="active site" description="O-(5'-phospho-DNA)-tyrosine intermediate" evidence="8">
    <location>
        <position position="304"/>
    </location>
</feature>
<dbReference type="EMBL" id="PCWN01000008">
    <property type="protein sequence ID" value="PIR03856.1"/>
    <property type="molecule type" value="Genomic_DNA"/>
</dbReference>
<dbReference type="SMART" id="SM00436">
    <property type="entry name" value="TOP1Bc"/>
    <property type="match status" value="1"/>
</dbReference>
<dbReference type="GO" id="GO:0046872">
    <property type="term" value="F:metal ion binding"/>
    <property type="evidence" value="ECO:0007669"/>
    <property type="project" value="UniProtKB-KW"/>
</dbReference>
<dbReference type="InterPro" id="IPR013826">
    <property type="entry name" value="Topo_IA_cen_sub3"/>
</dbReference>
<evidence type="ECO:0000256" key="9">
    <source>
        <dbReference type="SAM" id="MobiDB-lite"/>
    </source>
</evidence>
<dbReference type="InterPro" id="IPR013824">
    <property type="entry name" value="Topo_IA_cen_sub1"/>
</dbReference>
<dbReference type="InterPro" id="IPR023405">
    <property type="entry name" value="Topo_IA_core_domain"/>
</dbReference>
<dbReference type="Gene3D" id="1.10.290.10">
    <property type="entry name" value="Topoisomerase I, domain 4"/>
    <property type="match status" value="1"/>
</dbReference>
<dbReference type="Pfam" id="PF01751">
    <property type="entry name" value="Toprim"/>
    <property type="match status" value="1"/>
</dbReference>
<dbReference type="Gene3D" id="1.10.460.10">
    <property type="entry name" value="Topoisomerase I, domain 2"/>
    <property type="match status" value="1"/>
</dbReference>
<protein>
    <recommendedName>
        <fullName evidence="8">DNA topoisomerase 1</fullName>
        <ecNumber evidence="8">5.6.2.1</ecNumber>
    </recommendedName>
    <alternativeName>
        <fullName evidence="8">DNA topoisomerase I</fullName>
    </alternativeName>
</protein>
<name>A0A2H0N6Y7_9BACT</name>
<keyword evidence="7 8" id="KW-0413">Isomerase</keyword>
<dbReference type="NCBIfam" id="TIGR01051">
    <property type="entry name" value="topA_bact"/>
    <property type="match status" value="1"/>
</dbReference>
<feature type="site" description="Interaction with DNA" evidence="8">
    <location>
        <position position="149"/>
    </location>
</feature>
<dbReference type="GO" id="GO:0003677">
    <property type="term" value="F:DNA binding"/>
    <property type="evidence" value="ECO:0007669"/>
    <property type="project" value="UniProtKB-KW"/>
</dbReference>
<dbReference type="InterPro" id="IPR028612">
    <property type="entry name" value="Topoisom_1_IA"/>
</dbReference>
<feature type="site" description="Interaction with DNA" evidence="8">
    <location>
        <position position="144"/>
    </location>
</feature>
<evidence type="ECO:0000256" key="4">
    <source>
        <dbReference type="ARBA" id="ARBA00022842"/>
    </source>
</evidence>
<feature type="site" description="Interaction with DNA" evidence="8">
    <location>
        <position position="141"/>
    </location>
</feature>
<dbReference type="InterPro" id="IPR023406">
    <property type="entry name" value="Topo_IA_AS"/>
</dbReference>
<dbReference type="PROSITE" id="PS52039">
    <property type="entry name" value="TOPO_IA_2"/>
    <property type="match status" value="1"/>
</dbReference>
<keyword evidence="4" id="KW-0460">Magnesium</keyword>
<evidence type="ECO:0000256" key="2">
    <source>
        <dbReference type="ARBA" id="ARBA00009446"/>
    </source>
</evidence>
<feature type="compositionally biased region" description="Basic residues" evidence="9">
    <location>
        <begin position="753"/>
        <end position="769"/>
    </location>
</feature>
<dbReference type="Pfam" id="PF01131">
    <property type="entry name" value="Topoisom_bac"/>
    <property type="match status" value="1"/>
</dbReference>
<dbReference type="SMART" id="SM00437">
    <property type="entry name" value="TOP1Ac"/>
    <property type="match status" value="1"/>
</dbReference>
<dbReference type="SUPFAM" id="SSF56712">
    <property type="entry name" value="Prokaryotic type I DNA topoisomerase"/>
    <property type="match status" value="1"/>
</dbReference>